<keyword evidence="3" id="KW-0597">Phosphoprotein</keyword>
<dbReference type="InterPro" id="IPR050482">
    <property type="entry name" value="Sensor_HK_TwoCompSys"/>
</dbReference>
<gene>
    <name evidence="14" type="ORF">RSA3_08995</name>
</gene>
<sequence>MPPLTRTFTRELTPTQRRNDIVLAIVLLLGGLLSAVLSAVSGLYGDKQASLALAVGYVFVLALPIAVRRRWPSVTAVVVSVAYFLAVTLRIPEIYAGNIAMFIALYTVGAWEQNRRRATIVRIAIIVGMFTWLFVVMFQDATQPVDPSVEGAFSRAGAFSPFVAYQLLMIGVNALFFGGAYYFGNRSHQQMSERAALEERTAELEAEREVTAAQAVALDRVRIARELHDVVAHHVSLMGVQAGVARALSTKDPDRAREVLAGIEDSARTSLHELRQLLETLRAPGSESDPDTAPTTHGLTSIAALVDEATAAGLPTTFTVIGEPAHDPPPLVQVNLYRIAQEALTNARRHAGPHATADVRLRFDPDAIELEVSNTGRAGSRAPGLGQLGMRERAAVSGGTIEIGPRSRGGYLVRVRVPAVQNEVAHV</sequence>
<evidence type="ECO:0000259" key="11">
    <source>
        <dbReference type="Pfam" id="PF02518"/>
    </source>
</evidence>
<keyword evidence="8" id="KW-0902">Two-component regulatory system</keyword>
<organism evidence="14 15">
    <name type="scientific">Microbacterium testaceum</name>
    <name type="common">Aureobacterium testaceum</name>
    <name type="synonym">Brevibacterium testaceum</name>
    <dbReference type="NCBI Taxonomy" id="2033"/>
    <lineage>
        <taxon>Bacteria</taxon>
        <taxon>Bacillati</taxon>
        <taxon>Actinomycetota</taxon>
        <taxon>Actinomycetes</taxon>
        <taxon>Micrococcales</taxon>
        <taxon>Microbacteriaceae</taxon>
        <taxon>Microbacterium</taxon>
    </lineage>
</organism>
<dbReference type="Gene3D" id="1.20.5.1930">
    <property type="match status" value="1"/>
</dbReference>
<dbReference type="InterPro" id="IPR036890">
    <property type="entry name" value="HATPase_C_sf"/>
</dbReference>
<feature type="transmembrane region" description="Helical" evidence="10">
    <location>
        <begin position="74"/>
        <end position="89"/>
    </location>
</feature>
<keyword evidence="10" id="KW-1133">Transmembrane helix</keyword>
<dbReference type="Pfam" id="PF07730">
    <property type="entry name" value="HisKA_3"/>
    <property type="match status" value="1"/>
</dbReference>
<evidence type="ECO:0000256" key="5">
    <source>
        <dbReference type="ARBA" id="ARBA00022741"/>
    </source>
</evidence>
<evidence type="ECO:0000256" key="10">
    <source>
        <dbReference type="SAM" id="Phobius"/>
    </source>
</evidence>
<dbReference type="AlphaFoldDB" id="A0A147F7M7"/>
<accession>A0A147F7M7</accession>
<proteinExistence type="predicted"/>
<evidence type="ECO:0000313" key="14">
    <source>
        <dbReference type="EMBL" id="KTS12095.1"/>
    </source>
</evidence>
<evidence type="ECO:0000256" key="3">
    <source>
        <dbReference type="ARBA" id="ARBA00022553"/>
    </source>
</evidence>
<evidence type="ECO:0000259" key="13">
    <source>
        <dbReference type="Pfam" id="PF23539"/>
    </source>
</evidence>
<evidence type="ECO:0000256" key="4">
    <source>
        <dbReference type="ARBA" id="ARBA00022679"/>
    </source>
</evidence>
<dbReference type="CDD" id="cd16917">
    <property type="entry name" value="HATPase_UhpB-NarQ-NarX-like"/>
    <property type="match status" value="1"/>
</dbReference>
<dbReference type="GO" id="GO:0005524">
    <property type="term" value="F:ATP binding"/>
    <property type="evidence" value="ECO:0007669"/>
    <property type="project" value="UniProtKB-KW"/>
</dbReference>
<dbReference type="InterPro" id="IPR011712">
    <property type="entry name" value="Sig_transdc_His_kin_sub3_dim/P"/>
</dbReference>
<keyword evidence="7" id="KW-0067">ATP-binding</keyword>
<keyword evidence="10" id="KW-0472">Membrane</keyword>
<dbReference type="EC" id="2.7.13.3" evidence="2"/>
<comment type="catalytic activity">
    <reaction evidence="1">
        <text>ATP + protein L-histidine = ADP + protein N-phospho-L-histidine.</text>
        <dbReference type="EC" id="2.7.13.3"/>
    </reaction>
</comment>
<feature type="transmembrane region" description="Helical" evidence="10">
    <location>
        <begin position="123"/>
        <end position="142"/>
    </location>
</feature>
<dbReference type="GO" id="GO:0046983">
    <property type="term" value="F:protein dimerization activity"/>
    <property type="evidence" value="ECO:0007669"/>
    <property type="project" value="InterPro"/>
</dbReference>
<feature type="transmembrane region" description="Helical" evidence="10">
    <location>
        <begin position="49"/>
        <end position="67"/>
    </location>
</feature>
<comment type="caution">
    <text evidence="14">The sequence shown here is derived from an EMBL/GenBank/DDBJ whole genome shotgun (WGS) entry which is preliminary data.</text>
</comment>
<feature type="transmembrane region" description="Helical" evidence="10">
    <location>
        <begin position="95"/>
        <end position="111"/>
    </location>
</feature>
<feature type="domain" description="DUF7134" evidence="13">
    <location>
        <begin position="20"/>
        <end position="132"/>
    </location>
</feature>
<dbReference type="GO" id="GO:0000155">
    <property type="term" value="F:phosphorelay sensor kinase activity"/>
    <property type="evidence" value="ECO:0007669"/>
    <property type="project" value="InterPro"/>
</dbReference>
<evidence type="ECO:0000256" key="2">
    <source>
        <dbReference type="ARBA" id="ARBA00012438"/>
    </source>
</evidence>
<dbReference type="RefSeq" id="WP_058614096.1">
    <property type="nucleotide sequence ID" value="NZ_LDRV01000055.1"/>
</dbReference>
<evidence type="ECO:0000256" key="1">
    <source>
        <dbReference type="ARBA" id="ARBA00000085"/>
    </source>
</evidence>
<evidence type="ECO:0000256" key="8">
    <source>
        <dbReference type="ARBA" id="ARBA00023012"/>
    </source>
</evidence>
<feature type="domain" description="Signal transduction histidine kinase subgroup 3 dimerisation and phosphoacceptor" evidence="12">
    <location>
        <begin position="220"/>
        <end position="285"/>
    </location>
</feature>
<dbReference type="Gene3D" id="3.30.565.10">
    <property type="entry name" value="Histidine kinase-like ATPase, C-terminal domain"/>
    <property type="match status" value="1"/>
</dbReference>
<dbReference type="GO" id="GO:0016020">
    <property type="term" value="C:membrane"/>
    <property type="evidence" value="ECO:0007669"/>
    <property type="project" value="InterPro"/>
</dbReference>
<name>A0A147F7M7_MICTE</name>
<keyword evidence="4" id="KW-0808">Transferase</keyword>
<dbReference type="InterPro" id="IPR003594">
    <property type="entry name" value="HATPase_dom"/>
</dbReference>
<keyword evidence="9" id="KW-0175">Coiled coil</keyword>
<feature type="transmembrane region" description="Helical" evidence="10">
    <location>
        <begin position="162"/>
        <end position="184"/>
    </location>
</feature>
<dbReference type="SUPFAM" id="SSF55874">
    <property type="entry name" value="ATPase domain of HSP90 chaperone/DNA topoisomerase II/histidine kinase"/>
    <property type="match status" value="1"/>
</dbReference>
<dbReference type="PANTHER" id="PTHR24421">
    <property type="entry name" value="NITRATE/NITRITE SENSOR PROTEIN NARX-RELATED"/>
    <property type="match status" value="1"/>
</dbReference>
<feature type="domain" description="Histidine kinase/HSP90-like ATPase" evidence="11">
    <location>
        <begin position="333"/>
        <end position="419"/>
    </location>
</feature>
<feature type="coiled-coil region" evidence="9">
    <location>
        <begin position="187"/>
        <end position="214"/>
    </location>
</feature>
<keyword evidence="5" id="KW-0547">Nucleotide-binding</keyword>
<dbReference type="InterPro" id="IPR055558">
    <property type="entry name" value="DUF7134"/>
</dbReference>
<evidence type="ECO:0000256" key="7">
    <source>
        <dbReference type="ARBA" id="ARBA00022840"/>
    </source>
</evidence>
<dbReference type="PATRIC" id="fig|2033.7.peg.2543"/>
<feature type="transmembrane region" description="Helical" evidence="10">
    <location>
        <begin position="21"/>
        <end position="43"/>
    </location>
</feature>
<dbReference type="PANTHER" id="PTHR24421:SF10">
    <property type="entry name" value="NITRATE_NITRITE SENSOR PROTEIN NARQ"/>
    <property type="match status" value="1"/>
</dbReference>
<protein>
    <recommendedName>
        <fullName evidence="2">histidine kinase</fullName>
        <ecNumber evidence="2">2.7.13.3</ecNumber>
    </recommendedName>
</protein>
<dbReference type="Proteomes" id="UP000072189">
    <property type="component" value="Unassembled WGS sequence"/>
</dbReference>
<reference evidence="14 15" key="1">
    <citation type="journal article" date="2016" name="Front. Microbiol.">
        <title>Genomic Resource of Rice Seed Associated Bacteria.</title>
        <authorList>
            <person name="Midha S."/>
            <person name="Bansal K."/>
            <person name="Sharma S."/>
            <person name="Kumar N."/>
            <person name="Patil P.P."/>
            <person name="Chaudhry V."/>
            <person name="Patil P.B."/>
        </authorList>
    </citation>
    <scope>NUCLEOTIDE SEQUENCE [LARGE SCALE GENOMIC DNA]</scope>
    <source>
        <strain evidence="14 15">RSA3</strain>
    </source>
</reference>
<keyword evidence="10" id="KW-0812">Transmembrane</keyword>
<keyword evidence="6 14" id="KW-0418">Kinase</keyword>
<evidence type="ECO:0000259" key="12">
    <source>
        <dbReference type="Pfam" id="PF07730"/>
    </source>
</evidence>
<evidence type="ECO:0000256" key="9">
    <source>
        <dbReference type="SAM" id="Coils"/>
    </source>
</evidence>
<evidence type="ECO:0000256" key="6">
    <source>
        <dbReference type="ARBA" id="ARBA00022777"/>
    </source>
</evidence>
<dbReference type="Pfam" id="PF23539">
    <property type="entry name" value="DUF7134"/>
    <property type="match status" value="1"/>
</dbReference>
<evidence type="ECO:0000313" key="15">
    <source>
        <dbReference type="Proteomes" id="UP000072189"/>
    </source>
</evidence>
<dbReference type="EMBL" id="LDRV01000055">
    <property type="protein sequence ID" value="KTS12095.1"/>
    <property type="molecule type" value="Genomic_DNA"/>
</dbReference>
<dbReference type="Pfam" id="PF02518">
    <property type="entry name" value="HATPase_c"/>
    <property type="match status" value="1"/>
</dbReference>